<gene>
    <name evidence="1" type="ORF">ACFW88_15170</name>
</gene>
<reference evidence="1 2" key="1">
    <citation type="submission" date="2024-09" db="EMBL/GenBank/DDBJ databases">
        <title>The Natural Products Discovery Center: Release of the First 8490 Sequenced Strains for Exploring Actinobacteria Biosynthetic Diversity.</title>
        <authorList>
            <person name="Kalkreuter E."/>
            <person name="Kautsar S.A."/>
            <person name="Yang D."/>
            <person name="Bader C.D."/>
            <person name="Teijaro C.N."/>
            <person name="Fluegel L."/>
            <person name="Davis C.M."/>
            <person name="Simpson J.R."/>
            <person name="Lauterbach L."/>
            <person name="Steele A.D."/>
            <person name="Gui C."/>
            <person name="Meng S."/>
            <person name="Li G."/>
            <person name="Viehrig K."/>
            <person name="Ye F."/>
            <person name="Su P."/>
            <person name="Kiefer A.F."/>
            <person name="Nichols A."/>
            <person name="Cepeda A.J."/>
            <person name="Yan W."/>
            <person name="Fan B."/>
            <person name="Jiang Y."/>
            <person name="Adhikari A."/>
            <person name="Zheng C.-J."/>
            <person name="Schuster L."/>
            <person name="Cowan T.M."/>
            <person name="Smanski M.J."/>
            <person name="Chevrette M.G."/>
            <person name="De Carvalho L.P.S."/>
            <person name="Shen B."/>
        </authorList>
    </citation>
    <scope>NUCLEOTIDE SEQUENCE [LARGE SCALE GENOMIC DNA]</scope>
    <source>
        <strain evidence="1 2">NPDC059500</strain>
    </source>
</reference>
<dbReference type="Proteomes" id="UP001599756">
    <property type="component" value="Unassembled WGS sequence"/>
</dbReference>
<organism evidence="1 2">
    <name type="scientific">Streptomyces anandii</name>
    <dbReference type="NCBI Taxonomy" id="285454"/>
    <lineage>
        <taxon>Bacteria</taxon>
        <taxon>Bacillati</taxon>
        <taxon>Actinomycetota</taxon>
        <taxon>Actinomycetes</taxon>
        <taxon>Kitasatosporales</taxon>
        <taxon>Streptomycetaceae</taxon>
        <taxon>Streptomyces</taxon>
    </lineage>
</organism>
<dbReference type="RefSeq" id="WP_381806771.1">
    <property type="nucleotide sequence ID" value="NZ_JBHYTS010000020.1"/>
</dbReference>
<keyword evidence="2" id="KW-1185">Reference proteome</keyword>
<comment type="caution">
    <text evidence="1">The sequence shown here is derived from an EMBL/GenBank/DDBJ whole genome shotgun (WGS) entry which is preliminary data.</text>
</comment>
<evidence type="ECO:0000313" key="1">
    <source>
        <dbReference type="EMBL" id="MFE1751856.1"/>
    </source>
</evidence>
<protein>
    <submittedName>
        <fullName evidence="1">Uncharacterized protein</fullName>
    </submittedName>
</protein>
<proteinExistence type="predicted"/>
<name>A0ABW6H5X9_9ACTN</name>
<evidence type="ECO:0000313" key="2">
    <source>
        <dbReference type="Proteomes" id="UP001599756"/>
    </source>
</evidence>
<sequence>MSRRTRGGASDRLRAADVRLSARPKGTSFAGFVIGQGLPGGE</sequence>
<dbReference type="EMBL" id="JBHYTS010000020">
    <property type="protein sequence ID" value="MFE1751856.1"/>
    <property type="molecule type" value="Genomic_DNA"/>
</dbReference>
<accession>A0ABW6H5X9</accession>